<dbReference type="Proteomes" id="UP000058925">
    <property type="component" value="Chromosome"/>
</dbReference>
<dbReference type="GeneID" id="60422624"/>
<organism evidence="1 2">
    <name type="scientific">Candidatus Nitrosocosmicus oleophilus</name>
    <dbReference type="NCBI Taxonomy" id="1353260"/>
    <lineage>
        <taxon>Archaea</taxon>
        <taxon>Nitrososphaerota</taxon>
        <taxon>Nitrososphaeria</taxon>
        <taxon>Nitrososphaerales</taxon>
        <taxon>Nitrososphaeraceae</taxon>
        <taxon>Candidatus Nitrosocosmicus</taxon>
    </lineage>
</organism>
<dbReference type="KEGG" id="taa:NMY3_02698"/>
<name>A0A654LZK7_9ARCH</name>
<reference evidence="2" key="1">
    <citation type="submission" date="2015-10" db="EMBL/GenBank/DDBJ databases">
        <title>Niche specialization of a soil ammonia-oxidizing archaeon, Candidatus Nitrosocosmicus oleophilus.</title>
        <authorList>
            <person name="Jung M.-Y."/>
            <person name="Rhee S.-K."/>
        </authorList>
    </citation>
    <scope>NUCLEOTIDE SEQUENCE [LARGE SCALE GENOMIC DNA]</scope>
    <source>
        <strain evidence="2">MY3</strain>
    </source>
</reference>
<accession>A0A654LZK7</accession>
<proteinExistence type="predicted"/>
<dbReference type="RefSeq" id="WP_196816080.1">
    <property type="nucleotide sequence ID" value="NZ_CP012850.1"/>
</dbReference>
<sequence>MNDVCITSCNSDHFGSSESLLKEWKNYIFISKFSNKALRDLFCSEGGSQKDDTEGQLFADSNNTTLIHDFIPSDWTI</sequence>
<dbReference type="EMBL" id="CP012850">
    <property type="protein sequence ID" value="ALI36888.1"/>
    <property type="molecule type" value="Genomic_DNA"/>
</dbReference>
<protein>
    <submittedName>
        <fullName evidence="1">Uncharacterized protein</fullName>
    </submittedName>
</protein>
<dbReference type="AlphaFoldDB" id="A0A654LZK7"/>
<evidence type="ECO:0000313" key="2">
    <source>
        <dbReference type="Proteomes" id="UP000058925"/>
    </source>
</evidence>
<evidence type="ECO:0000313" key="1">
    <source>
        <dbReference type="EMBL" id="ALI36888.1"/>
    </source>
</evidence>
<keyword evidence="2" id="KW-1185">Reference proteome</keyword>
<gene>
    <name evidence="1" type="ORF">NMY3_02698</name>
</gene>